<proteinExistence type="predicted"/>
<evidence type="ECO:0000313" key="2">
    <source>
        <dbReference type="Proteomes" id="UP000318709"/>
    </source>
</evidence>
<sequence length="142" mass="15202">MIDLFSLASGPLATINPMQPATLRTATGPKVASDYSVGSTYQDVPIWVDVQAMATSELAQVSNINQQSEQRAAYVQRPLHGLNRALQTGGDRIIINGAEWLVTQVLEPWGDGAGAPTSTITTQQQGGAEWCKVLLTRQIPSP</sequence>
<dbReference type="EMBL" id="CP038231">
    <property type="protein sequence ID" value="QDH14120.2"/>
    <property type="molecule type" value="Genomic_DNA"/>
</dbReference>
<gene>
    <name evidence="1" type="ORF">E3E12_07910</name>
</gene>
<dbReference type="KEGG" id="swf:E3E12_07910"/>
<name>A0A4Y6UAZ5_9PROT</name>
<evidence type="ECO:0000313" key="1">
    <source>
        <dbReference type="EMBL" id="QDH14120.2"/>
    </source>
</evidence>
<keyword evidence="2" id="KW-1185">Reference proteome</keyword>
<dbReference type="AlphaFoldDB" id="A0A4Y6UAZ5"/>
<dbReference type="OrthoDB" id="7507358at2"/>
<accession>A0A4Y6UAZ5</accession>
<protein>
    <submittedName>
        <fullName evidence="1">Uncharacterized protein</fullName>
    </submittedName>
</protein>
<dbReference type="RefSeq" id="WP_149498283.1">
    <property type="nucleotide sequence ID" value="NZ_CP038231.1"/>
</dbReference>
<organism evidence="1 2">
    <name type="scientific">Formicincola oecophyllae</name>
    <dbReference type="NCBI Taxonomy" id="2558361"/>
    <lineage>
        <taxon>Bacteria</taxon>
        <taxon>Pseudomonadati</taxon>
        <taxon>Pseudomonadota</taxon>
        <taxon>Alphaproteobacteria</taxon>
        <taxon>Acetobacterales</taxon>
        <taxon>Acetobacteraceae</taxon>
        <taxon>Formicincola</taxon>
    </lineage>
</organism>
<dbReference type="Proteomes" id="UP000318709">
    <property type="component" value="Chromosome"/>
</dbReference>
<reference evidence="1 2" key="1">
    <citation type="submission" date="2019-03" db="EMBL/GenBank/DDBJ databases">
        <title>The complete genome sequence of Swingsia_sp. F3b2 LMG30590(T).</title>
        <authorList>
            <person name="Chua K.-O."/>
            <person name="Chan K.-G."/>
            <person name="See-Too W.-S."/>
        </authorList>
    </citation>
    <scope>NUCLEOTIDE SEQUENCE [LARGE SCALE GENOMIC DNA]</scope>
    <source>
        <strain evidence="1 2">F3b2</strain>
    </source>
</reference>